<gene>
    <name evidence="3" type="primary">LOC120258594</name>
</gene>
<organism evidence="2 3">
    <name type="scientific">Dioscorea cayennensis subsp. rotundata</name>
    <name type="common">White Guinea yam</name>
    <name type="synonym">Dioscorea rotundata</name>
    <dbReference type="NCBI Taxonomy" id="55577"/>
    <lineage>
        <taxon>Eukaryota</taxon>
        <taxon>Viridiplantae</taxon>
        <taxon>Streptophyta</taxon>
        <taxon>Embryophyta</taxon>
        <taxon>Tracheophyta</taxon>
        <taxon>Spermatophyta</taxon>
        <taxon>Magnoliopsida</taxon>
        <taxon>Liliopsida</taxon>
        <taxon>Dioscoreales</taxon>
        <taxon>Dioscoreaceae</taxon>
        <taxon>Dioscorea</taxon>
    </lineage>
</organism>
<dbReference type="AlphaFoldDB" id="A0AB40B3Z7"/>
<sequence length="135" mass="14778">MHRSASTTRASEEYLVSLAQGGPRSAMEMDQLPTYDPQSETAKKEALRARFAENMVHVIPLVIVFCALVLWFFSYPDIDFASKDDAILARIKNLTIDGYSNWNGTSMAISLGSADAIDATGVEQTGSELENKELG</sequence>
<proteinExistence type="predicted"/>
<evidence type="ECO:0000313" key="2">
    <source>
        <dbReference type="Proteomes" id="UP001515500"/>
    </source>
</evidence>
<protein>
    <submittedName>
        <fullName evidence="3">Uncharacterized protein LOC120258594</fullName>
    </submittedName>
</protein>
<keyword evidence="1" id="KW-0812">Transmembrane</keyword>
<evidence type="ECO:0000313" key="3">
    <source>
        <dbReference type="RefSeq" id="XP_039121988.1"/>
    </source>
</evidence>
<dbReference type="PANTHER" id="PTHR34189:SF4">
    <property type="entry name" value="TRANSMEMBRANE PROTEIN"/>
    <property type="match status" value="1"/>
</dbReference>
<reference evidence="3" key="1">
    <citation type="submission" date="2025-08" db="UniProtKB">
        <authorList>
            <consortium name="RefSeq"/>
        </authorList>
    </citation>
    <scope>IDENTIFICATION</scope>
</reference>
<keyword evidence="1" id="KW-1133">Transmembrane helix</keyword>
<dbReference type="RefSeq" id="XP_039121988.1">
    <property type="nucleotide sequence ID" value="XM_039266054.1"/>
</dbReference>
<dbReference type="PANTHER" id="PTHR34189">
    <property type="entry name" value="TRANSMEMBRANE PROTEIN"/>
    <property type="match status" value="1"/>
</dbReference>
<dbReference type="Proteomes" id="UP001515500">
    <property type="component" value="Chromosome 4"/>
</dbReference>
<feature type="transmembrane region" description="Helical" evidence="1">
    <location>
        <begin position="54"/>
        <end position="73"/>
    </location>
</feature>
<accession>A0AB40B3Z7</accession>
<keyword evidence="2" id="KW-1185">Reference proteome</keyword>
<dbReference type="GeneID" id="120258594"/>
<evidence type="ECO:0000256" key="1">
    <source>
        <dbReference type="SAM" id="Phobius"/>
    </source>
</evidence>
<keyword evidence="1" id="KW-0472">Membrane</keyword>
<name>A0AB40B3Z7_DIOCR</name>